<dbReference type="InterPro" id="IPR002885">
    <property type="entry name" value="PPR_rpt"/>
</dbReference>
<evidence type="ECO:0000256" key="3">
    <source>
        <dbReference type="SAM" id="SignalP"/>
    </source>
</evidence>
<dbReference type="EMBL" id="JAMYWD010000010">
    <property type="protein sequence ID" value="KAJ4958349.1"/>
    <property type="molecule type" value="Genomic_DNA"/>
</dbReference>
<keyword evidence="3" id="KW-0732">Signal</keyword>
<sequence>MDLHLLSIIGFLSLVLVVTNATVTPESDWKNWNSMLPNTPMPKAIRDHLPSGSEERRASADVRKGGDVSSFMPSLISTNIKWGKAASEDQLRNDPNVALYFQEKDLVPGTTTMDLQFTKKRTKVMATFLPRQEAELIPFSSNKFSDILQRFSIIPRSKEAQVMKNTIKECEAPAVEGEDKYCATSLESMVDFSTSRLGTNNVQAVSTEVDKEETQKQKYTITTGGVEKMGSGKAVVCHDRPYVYTVFYCHTTSSTRAYKVSLVGADGTKADAVAVCHTYTAYWNPKHLAFEVLKVKPGATSPFLATKLISAYSICGFSRNSLLVFDSVREKNVFVWNSLISGYARNHMFEEALKLFNQMCRGNEIMSDDFTFATLLKISAELESAEIGKVIHCKSIQIGFVSDTVVANSLMSMYGKTENLSTVHKVFNEMGQRSCASWNVLISGYANSVDLEFHEVWRLVNLMQREGISPDTFTVSILLPLCGSNTGKWD</sequence>
<feature type="domain" description="BURP" evidence="4">
    <location>
        <begin position="100"/>
        <end position="319"/>
    </location>
</feature>
<dbReference type="Pfam" id="PF03181">
    <property type="entry name" value="BURP"/>
    <property type="match status" value="1"/>
</dbReference>
<dbReference type="PANTHER" id="PTHR31236:SF2">
    <property type="entry name" value="BURP DOMAIN PROTEIN RD22"/>
    <property type="match status" value="1"/>
</dbReference>
<gene>
    <name evidence="5" type="ORF">NE237_025460</name>
</gene>
<dbReference type="Proteomes" id="UP001141806">
    <property type="component" value="Unassembled WGS sequence"/>
</dbReference>
<evidence type="ECO:0000256" key="2">
    <source>
        <dbReference type="PROSITE-ProRule" id="PRU00708"/>
    </source>
</evidence>
<dbReference type="SMART" id="SM01045">
    <property type="entry name" value="BURP"/>
    <property type="match status" value="1"/>
</dbReference>
<feature type="repeat" description="PPR" evidence="2">
    <location>
        <begin position="434"/>
        <end position="470"/>
    </location>
</feature>
<dbReference type="OrthoDB" id="654134at2759"/>
<feature type="repeat" description="PPR" evidence="2">
    <location>
        <begin position="332"/>
        <end position="366"/>
    </location>
</feature>
<keyword evidence="1" id="KW-0677">Repeat</keyword>
<comment type="caution">
    <text evidence="5">The sequence shown here is derived from an EMBL/GenBank/DDBJ whole genome shotgun (WGS) entry which is preliminary data.</text>
</comment>
<evidence type="ECO:0000259" key="4">
    <source>
        <dbReference type="PROSITE" id="PS51277"/>
    </source>
</evidence>
<dbReference type="Gene3D" id="1.25.40.10">
    <property type="entry name" value="Tetratricopeptide repeat domain"/>
    <property type="match status" value="2"/>
</dbReference>
<dbReference type="Pfam" id="PF13041">
    <property type="entry name" value="PPR_2"/>
    <property type="match status" value="2"/>
</dbReference>
<dbReference type="InterPro" id="IPR044816">
    <property type="entry name" value="BURP"/>
</dbReference>
<organism evidence="5 6">
    <name type="scientific">Protea cynaroides</name>
    <dbReference type="NCBI Taxonomy" id="273540"/>
    <lineage>
        <taxon>Eukaryota</taxon>
        <taxon>Viridiplantae</taxon>
        <taxon>Streptophyta</taxon>
        <taxon>Embryophyta</taxon>
        <taxon>Tracheophyta</taxon>
        <taxon>Spermatophyta</taxon>
        <taxon>Magnoliopsida</taxon>
        <taxon>Proteales</taxon>
        <taxon>Proteaceae</taxon>
        <taxon>Protea</taxon>
    </lineage>
</organism>
<proteinExistence type="predicted"/>
<dbReference type="Pfam" id="PF01535">
    <property type="entry name" value="PPR"/>
    <property type="match status" value="1"/>
</dbReference>
<accession>A0A9Q0H367</accession>
<name>A0A9Q0H367_9MAGN</name>
<dbReference type="InterPro" id="IPR004873">
    <property type="entry name" value="BURP_dom"/>
</dbReference>
<dbReference type="NCBIfam" id="TIGR00756">
    <property type="entry name" value="PPR"/>
    <property type="match status" value="2"/>
</dbReference>
<dbReference type="InterPro" id="IPR011990">
    <property type="entry name" value="TPR-like_helical_dom_sf"/>
</dbReference>
<feature type="chain" id="PRO_5040245507" description="BURP domain-containing protein" evidence="3">
    <location>
        <begin position="22"/>
        <end position="490"/>
    </location>
</feature>
<protein>
    <recommendedName>
        <fullName evidence="4">BURP domain-containing protein</fullName>
    </recommendedName>
</protein>
<dbReference type="PROSITE" id="PS51277">
    <property type="entry name" value="BURP"/>
    <property type="match status" value="1"/>
</dbReference>
<reference evidence="5" key="1">
    <citation type="journal article" date="2023" name="Plant J.">
        <title>The genome of the king protea, Protea cynaroides.</title>
        <authorList>
            <person name="Chang J."/>
            <person name="Duong T.A."/>
            <person name="Schoeman C."/>
            <person name="Ma X."/>
            <person name="Roodt D."/>
            <person name="Barker N."/>
            <person name="Li Z."/>
            <person name="Van de Peer Y."/>
            <person name="Mizrachi E."/>
        </authorList>
    </citation>
    <scope>NUCLEOTIDE SEQUENCE</scope>
    <source>
        <tissue evidence="5">Young leaves</tissue>
    </source>
</reference>
<evidence type="ECO:0000256" key="1">
    <source>
        <dbReference type="ARBA" id="ARBA00022737"/>
    </source>
</evidence>
<feature type="signal peptide" evidence="3">
    <location>
        <begin position="1"/>
        <end position="21"/>
    </location>
</feature>
<evidence type="ECO:0000313" key="6">
    <source>
        <dbReference type="Proteomes" id="UP001141806"/>
    </source>
</evidence>
<dbReference type="PROSITE" id="PS51375">
    <property type="entry name" value="PPR"/>
    <property type="match status" value="2"/>
</dbReference>
<dbReference type="PANTHER" id="PTHR31236">
    <property type="entry name" value="BURP DOMAIN PROTEIN USPL1-LIKE"/>
    <property type="match status" value="1"/>
</dbReference>
<dbReference type="AlphaFoldDB" id="A0A9Q0H367"/>
<keyword evidence="6" id="KW-1185">Reference proteome</keyword>
<evidence type="ECO:0000313" key="5">
    <source>
        <dbReference type="EMBL" id="KAJ4958349.1"/>
    </source>
</evidence>